<feature type="domain" description="Small EDRK-rich factor-like N-terminal" evidence="2">
    <location>
        <begin position="1"/>
        <end position="36"/>
    </location>
</feature>
<reference evidence="3 4" key="1">
    <citation type="submission" date="2017-10" db="EMBL/GenBank/DDBJ databases">
        <title>Comparative genomics in systemic dimorphic fungi from Ajellomycetaceae.</title>
        <authorList>
            <person name="Munoz J.F."/>
            <person name="Mcewen J.G."/>
            <person name="Clay O.K."/>
            <person name="Cuomo C.A."/>
        </authorList>
    </citation>
    <scope>NUCLEOTIDE SEQUENCE [LARGE SCALE GENOMIC DNA]</scope>
    <source>
        <strain evidence="3 4">UAMH130</strain>
    </source>
</reference>
<accession>A0A2B7WZZ1</accession>
<evidence type="ECO:0000259" key="2">
    <source>
        <dbReference type="Pfam" id="PF04419"/>
    </source>
</evidence>
<evidence type="ECO:0000256" key="1">
    <source>
        <dbReference type="SAM" id="MobiDB-lite"/>
    </source>
</evidence>
<name>A0A2B7WZZ1_9EURO</name>
<gene>
    <name evidence="3" type="ORF">GX51_04827</name>
</gene>
<comment type="caution">
    <text evidence="3">The sequence shown here is derived from an EMBL/GenBank/DDBJ whole genome shotgun (WGS) entry which is preliminary data.</text>
</comment>
<proteinExistence type="predicted"/>
<protein>
    <recommendedName>
        <fullName evidence="2">Small EDRK-rich factor-like N-terminal domain-containing protein</fullName>
    </recommendedName>
</protein>
<dbReference type="STRING" id="2060905.A0A2B7WZZ1"/>
<keyword evidence="4" id="KW-1185">Reference proteome</keyword>
<sequence>MARGNQREKAREKTQKELAAQKKKNSQTGTEFARTKEAQAAIMRQKQEAANAKKAAEAAAAGKKK</sequence>
<dbReference type="Proteomes" id="UP000224080">
    <property type="component" value="Unassembled WGS sequence"/>
</dbReference>
<feature type="compositionally biased region" description="Basic and acidic residues" evidence="1">
    <location>
        <begin position="1"/>
        <end position="20"/>
    </location>
</feature>
<evidence type="ECO:0000313" key="3">
    <source>
        <dbReference type="EMBL" id="PGH02123.1"/>
    </source>
</evidence>
<feature type="region of interest" description="Disordered" evidence="1">
    <location>
        <begin position="1"/>
        <end position="37"/>
    </location>
</feature>
<evidence type="ECO:0000313" key="4">
    <source>
        <dbReference type="Proteomes" id="UP000224080"/>
    </source>
</evidence>
<dbReference type="EMBL" id="PDNC01000063">
    <property type="protein sequence ID" value="PGH02123.1"/>
    <property type="molecule type" value="Genomic_DNA"/>
</dbReference>
<dbReference type="AlphaFoldDB" id="A0A2B7WZZ1"/>
<organism evidence="3 4">
    <name type="scientific">Blastomyces parvus</name>
    <dbReference type="NCBI Taxonomy" id="2060905"/>
    <lineage>
        <taxon>Eukaryota</taxon>
        <taxon>Fungi</taxon>
        <taxon>Dikarya</taxon>
        <taxon>Ascomycota</taxon>
        <taxon>Pezizomycotina</taxon>
        <taxon>Eurotiomycetes</taxon>
        <taxon>Eurotiomycetidae</taxon>
        <taxon>Onygenales</taxon>
        <taxon>Ajellomycetaceae</taxon>
        <taxon>Blastomyces</taxon>
    </lineage>
</organism>
<dbReference type="OrthoDB" id="18018at2759"/>
<dbReference type="InterPro" id="IPR007513">
    <property type="entry name" value="SERF-like_N"/>
</dbReference>
<dbReference type="Pfam" id="PF04419">
    <property type="entry name" value="SERF-like_N"/>
    <property type="match status" value="1"/>
</dbReference>